<dbReference type="OrthoDB" id="9799173at2"/>
<dbReference type="Proteomes" id="UP000288127">
    <property type="component" value="Unassembled WGS sequence"/>
</dbReference>
<organism evidence="2 3">
    <name type="scientific">Pseudidiomarina marina</name>
    <dbReference type="NCBI Taxonomy" id="502366"/>
    <lineage>
        <taxon>Bacteria</taxon>
        <taxon>Pseudomonadati</taxon>
        <taxon>Pseudomonadota</taxon>
        <taxon>Gammaproteobacteria</taxon>
        <taxon>Alteromonadales</taxon>
        <taxon>Idiomarinaceae</taxon>
        <taxon>Pseudidiomarina</taxon>
    </lineage>
</organism>
<dbReference type="AlphaFoldDB" id="A0A432YCL1"/>
<gene>
    <name evidence="2" type="ORF">CWI76_11150</name>
</gene>
<dbReference type="InterPro" id="IPR025272">
    <property type="entry name" value="SocA_Panacea"/>
</dbReference>
<evidence type="ECO:0000313" key="2">
    <source>
        <dbReference type="EMBL" id="RUO58673.1"/>
    </source>
</evidence>
<accession>A0A432YCL1</accession>
<keyword evidence="3" id="KW-1185">Reference proteome</keyword>
<proteinExistence type="predicted"/>
<evidence type="ECO:0000259" key="1">
    <source>
        <dbReference type="Pfam" id="PF13274"/>
    </source>
</evidence>
<name>A0A432YCL1_9GAMM</name>
<comment type="caution">
    <text evidence="2">The sequence shown here is derived from an EMBL/GenBank/DDBJ whole genome shotgun (WGS) entry which is preliminary data.</text>
</comment>
<feature type="domain" description="Antitoxin SocA-like Panacea" evidence="1">
    <location>
        <begin position="31"/>
        <end position="124"/>
    </location>
</feature>
<dbReference type="EMBL" id="PIPZ01000005">
    <property type="protein sequence ID" value="RUO58673.1"/>
    <property type="molecule type" value="Genomic_DNA"/>
</dbReference>
<reference evidence="3" key="1">
    <citation type="journal article" date="2018" name="Front. Microbiol.">
        <title>Genome-Based Analysis Reveals the Taxonomy and Diversity of the Family Idiomarinaceae.</title>
        <authorList>
            <person name="Liu Y."/>
            <person name="Lai Q."/>
            <person name="Shao Z."/>
        </authorList>
    </citation>
    <scope>NUCLEOTIDE SEQUENCE [LARGE SCALE GENOMIC DNA]</scope>
    <source>
        <strain evidence="3">PIM1</strain>
    </source>
</reference>
<protein>
    <recommendedName>
        <fullName evidence="1">Antitoxin SocA-like Panacea domain-containing protein</fullName>
    </recommendedName>
</protein>
<dbReference type="Pfam" id="PF13274">
    <property type="entry name" value="SocA_Panacea"/>
    <property type="match status" value="1"/>
</dbReference>
<evidence type="ECO:0000313" key="3">
    <source>
        <dbReference type="Proteomes" id="UP000288127"/>
    </source>
</evidence>
<sequence length="195" mass="22415">MGLIMLSNDVFAKALLQRAESKHISVDNLKLQKLTYYCQGYHLAIYKEPAFDGEICAWEHGPVVSELYNTYRGFGSTCIISQADTDYFSEISESVQHIVDWVLETYGRVGSWTLRNKTHQERPWLSHYDSETCKADNRVITHTELQSFFKENLVAAQDSYLAALLDSVESEAIDVPEHIQNEDQFYAWIMDDSQS</sequence>